<protein>
    <submittedName>
        <fullName evidence="2">Uncharacterized protein</fullName>
    </submittedName>
</protein>
<dbReference type="RefSeq" id="XP_013899066.1">
    <property type="nucleotide sequence ID" value="XM_014043612.1"/>
</dbReference>
<dbReference type="AlphaFoldDB" id="A0A0D2MH87"/>
<reference evidence="2 3" key="1">
    <citation type="journal article" date="2013" name="BMC Genomics">
        <title>Reconstruction of the lipid metabolism for the microalga Monoraphidium neglectum from its genome sequence reveals characteristics suitable for biofuel production.</title>
        <authorList>
            <person name="Bogen C."/>
            <person name="Al-Dilaimi A."/>
            <person name="Albersmeier A."/>
            <person name="Wichmann J."/>
            <person name="Grundmann M."/>
            <person name="Rupp O."/>
            <person name="Lauersen K.J."/>
            <person name="Blifernez-Klassen O."/>
            <person name="Kalinowski J."/>
            <person name="Goesmann A."/>
            <person name="Mussgnug J.H."/>
            <person name="Kruse O."/>
        </authorList>
    </citation>
    <scope>NUCLEOTIDE SEQUENCE [LARGE SCALE GENOMIC DNA]</scope>
    <source>
        <strain evidence="2 3">SAG 48.87</strain>
    </source>
</reference>
<evidence type="ECO:0000313" key="2">
    <source>
        <dbReference type="EMBL" id="KIZ00047.1"/>
    </source>
</evidence>
<feature type="region of interest" description="Disordered" evidence="1">
    <location>
        <begin position="217"/>
        <end position="238"/>
    </location>
</feature>
<proteinExistence type="predicted"/>
<feature type="compositionally biased region" description="Low complexity" evidence="1">
    <location>
        <begin position="138"/>
        <end position="149"/>
    </location>
</feature>
<keyword evidence="3" id="KW-1185">Reference proteome</keyword>
<evidence type="ECO:0000313" key="3">
    <source>
        <dbReference type="Proteomes" id="UP000054498"/>
    </source>
</evidence>
<dbReference type="EMBL" id="KK101667">
    <property type="protein sequence ID" value="KIZ00047.1"/>
    <property type="molecule type" value="Genomic_DNA"/>
</dbReference>
<dbReference type="OrthoDB" id="10600708at2759"/>
<name>A0A0D2MH87_9CHLO</name>
<feature type="compositionally biased region" description="Gly residues" evidence="1">
    <location>
        <begin position="220"/>
        <end position="230"/>
    </location>
</feature>
<dbReference type="GeneID" id="25740789"/>
<dbReference type="KEGG" id="mng:MNEG_7913"/>
<dbReference type="Proteomes" id="UP000054498">
    <property type="component" value="Unassembled WGS sequence"/>
</dbReference>
<accession>A0A0D2MH87</accession>
<gene>
    <name evidence="2" type="ORF">MNEG_7913</name>
</gene>
<evidence type="ECO:0000256" key="1">
    <source>
        <dbReference type="SAM" id="MobiDB-lite"/>
    </source>
</evidence>
<feature type="region of interest" description="Disordered" evidence="1">
    <location>
        <begin position="131"/>
        <end position="159"/>
    </location>
</feature>
<sequence>MEHVAAAQLAARGGASVRRLDAPLALQERWVAAMVADFEARRRDGNLQQRLPYELLRDSHTLQARLPPSFQEWDARLAGAFGGLGPSALLAFKIARSCAAATPLKWEHFARRELHMAWQLREFCEEGAERRVRATPQSSGSSSRAPAEAGAGGGDSGIGGGADGPVVAVVGRQHAAALRKLWDDPSSLLWRDELPREFSPSVIDGLNERAAAAAEVRGTAAGGGAGGGGTRSSIPGTG</sequence>
<feature type="compositionally biased region" description="Gly residues" evidence="1">
    <location>
        <begin position="150"/>
        <end position="159"/>
    </location>
</feature>
<organism evidence="2 3">
    <name type="scientific">Monoraphidium neglectum</name>
    <dbReference type="NCBI Taxonomy" id="145388"/>
    <lineage>
        <taxon>Eukaryota</taxon>
        <taxon>Viridiplantae</taxon>
        <taxon>Chlorophyta</taxon>
        <taxon>core chlorophytes</taxon>
        <taxon>Chlorophyceae</taxon>
        <taxon>CS clade</taxon>
        <taxon>Sphaeropleales</taxon>
        <taxon>Selenastraceae</taxon>
        <taxon>Monoraphidium</taxon>
    </lineage>
</organism>